<keyword evidence="4 6" id="KW-1133">Transmembrane helix</keyword>
<dbReference type="NCBIfam" id="TIGR03518">
    <property type="entry name" value="ABC_perm_GldF"/>
    <property type="match status" value="1"/>
</dbReference>
<keyword evidence="5 6" id="KW-0472">Membrane</keyword>
<dbReference type="InterPro" id="IPR051449">
    <property type="entry name" value="ABC-2_transporter_component"/>
</dbReference>
<name>A0ABW2MT12_9FLAO</name>
<sequence length="237" mass="26106">MTAIIRKEINSFFSSTIGYLVIGLFLVVNGLFLWVFPGEFNILDAGFADLSSFFDFAPWILLFLIPAVTMKAFSEEQKTGTLELLLTKPITLQNIVLGKYFGAVLLIILAIIPTATYIIAISNLGATQGNFDVGSILGSYIGLLFLVLAYTAIGIFASTISQNQIVAFIIAVFLCFFVYYGFEGIGNLVSQFNIAQFGMKAHFNSVARGVLDTRDIVYFLSIAAMFLAFTVFKLRKK</sequence>
<organism evidence="7 8">
    <name type="scientific">Jejudonia soesokkakensis</name>
    <dbReference type="NCBI Taxonomy" id="1323432"/>
    <lineage>
        <taxon>Bacteria</taxon>
        <taxon>Pseudomonadati</taxon>
        <taxon>Bacteroidota</taxon>
        <taxon>Flavobacteriia</taxon>
        <taxon>Flavobacteriales</taxon>
        <taxon>Flavobacteriaceae</taxon>
        <taxon>Jejudonia</taxon>
    </lineage>
</organism>
<reference evidence="8" key="1">
    <citation type="journal article" date="2019" name="Int. J. Syst. Evol. Microbiol.">
        <title>The Global Catalogue of Microorganisms (GCM) 10K type strain sequencing project: providing services to taxonomists for standard genome sequencing and annotation.</title>
        <authorList>
            <consortium name="The Broad Institute Genomics Platform"/>
            <consortium name="The Broad Institute Genome Sequencing Center for Infectious Disease"/>
            <person name="Wu L."/>
            <person name="Ma J."/>
        </authorList>
    </citation>
    <scope>NUCLEOTIDE SEQUENCE [LARGE SCALE GENOMIC DNA]</scope>
    <source>
        <strain evidence="8">CGMCC 1.16306</strain>
    </source>
</reference>
<dbReference type="PANTHER" id="PTHR30294">
    <property type="entry name" value="MEMBRANE COMPONENT OF ABC TRANSPORTER YHHJ-RELATED"/>
    <property type="match status" value="1"/>
</dbReference>
<keyword evidence="8" id="KW-1185">Reference proteome</keyword>
<dbReference type="EMBL" id="JBHTBN010000003">
    <property type="protein sequence ID" value="MFC7357384.1"/>
    <property type="molecule type" value="Genomic_DNA"/>
</dbReference>
<keyword evidence="2" id="KW-1003">Cell membrane</keyword>
<feature type="transmembrane region" description="Helical" evidence="6">
    <location>
        <begin position="140"/>
        <end position="158"/>
    </location>
</feature>
<evidence type="ECO:0000256" key="5">
    <source>
        <dbReference type="ARBA" id="ARBA00023136"/>
    </source>
</evidence>
<protein>
    <submittedName>
        <fullName evidence="7">Gliding motility-associated ABC transporter permease subunit GldF</fullName>
    </submittedName>
</protein>
<evidence type="ECO:0000256" key="4">
    <source>
        <dbReference type="ARBA" id="ARBA00022989"/>
    </source>
</evidence>
<evidence type="ECO:0000313" key="8">
    <source>
        <dbReference type="Proteomes" id="UP001596415"/>
    </source>
</evidence>
<proteinExistence type="predicted"/>
<evidence type="ECO:0000256" key="2">
    <source>
        <dbReference type="ARBA" id="ARBA00022475"/>
    </source>
</evidence>
<gene>
    <name evidence="7" type="primary">gldF</name>
    <name evidence="7" type="ORF">ACFQO1_06780</name>
</gene>
<accession>A0ABW2MT12</accession>
<dbReference type="Pfam" id="PF12679">
    <property type="entry name" value="ABC2_membrane_2"/>
    <property type="match status" value="1"/>
</dbReference>
<feature type="transmembrane region" description="Helical" evidence="6">
    <location>
        <begin position="56"/>
        <end position="74"/>
    </location>
</feature>
<evidence type="ECO:0000256" key="1">
    <source>
        <dbReference type="ARBA" id="ARBA00004651"/>
    </source>
</evidence>
<comment type="caution">
    <text evidence="7">The sequence shown here is derived from an EMBL/GenBank/DDBJ whole genome shotgun (WGS) entry which is preliminary data.</text>
</comment>
<feature type="transmembrane region" description="Helical" evidence="6">
    <location>
        <begin position="95"/>
        <end position="120"/>
    </location>
</feature>
<dbReference type="InterPro" id="IPR019860">
    <property type="entry name" value="Motility-assoc_ABC_perm_GldF"/>
</dbReference>
<evidence type="ECO:0000256" key="6">
    <source>
        <dbReference type="SAM" id="Phobius"/>
    </source>
</evidence>
<evidence type="ECO:0000313" key="7">
    <source>
        <dbReference type="EMBL" id="MFC7357384.1"/>
    </source>
</evidence>
<feature type="transmembrane region" description="Helical" evidence="6">
    <location>
        <begin position="165"/>
        <end position="182"/>
    </location>
</feature>
<dbReference type="PANTHER" id="PTHR30294:SF29">
    <property type="entry name" value="MULTIDRUG ABC TRANSPORTER PERMEASE YBHS-RELATED"/>
    <property type="match status" value="1"/>
</dbReference>
<comment type="subcellular location">
    <subcellularLocation>
        <location evidence="1">Cell membrane</location>
        <topology evidence="1">Multi-pass membrane protein</topology>
    </subcellularLocation>
</comment>
<dbReference type="RefSeq" id="WP_380217232.1">
    <property type="nucleotide sequence ID" value="NZ_JBHTBN010000003.1"/>
</dbReference>
<evidence type="ECO:0000256" key="3">
    <source>
        <dbReference type="ARBA" id="ARBA00022692"/>
    </source>
</evidence>
<dbReference type="Proteomes" id="UP001596415">
    <property type="component" value="Unassembled WGS sequence"/>
</dbReference>
<feature type="transmembrane region" description="Helical" evidence="6">
    <location>
        <begin position="216"/>
        <end position="234"/>
    </location>
</feature>
<keyword evidence="3 6" id="KW-0812">Transmembrane</keyword>
<feature type="transmembrane region" description="Helical" evidence="6">
    <location>
        <begin position="12"/>
        <end position="36"/>
    </location>
</feature>